<evidence type="ECO:0000259" key="11">
    <source>
        <dbReference type="SMART" id="SM00478"/>
    </source>
</evidence>
<evidence type="ECO:0000313" key="13">
    <source>
        <dbReference type="Proteomes" id="UP001628193"/>
    </source>
</evidence>
<keyword evidence="3 10" id="KW-0479">Metal-binding</keyword>
<dbReference type="InterPro" id="IPR005759">
    <property type="entry name" value="Nth"/>
</dbReference>
<keyword evidence="13" id="KW-1185">Reference proteome</keyword>
<dbReference type="CDD" id="cd00056">
    <property type="entry name" value="ENDO3c"/>
    <property type="match status" value="1"/>
</dbReference>
<reference evidence="12 13" key="2">
    <citation type="submission" date="2024-09" db="EMBL/GenBank/DDBJ databases">
        <title>Draft genome sequence of Candidatus Magnetaquicoccaceae bacterium FCR-1.</title>
        <authorList>
            <person name="Shimoshige H."/>
            <person name="Shimamura S."/>
            <person name="Taoka A."/>
            <person name="Kobayashi H."/>
            <person name="Maekawa T."/>
        </authorList>
    </citation>
    <scope>NUCLEOTIDE SEQUENCE [LARGE SCALE GENOMIC DNA]</scope>
    <source>
        <strain evidence="12 13">FCR-1</strain>
    </source>
</reference>
<dbReference type="InterPro" id="IPR023170">
    <property type="entry name" value="HhH_base_excis_C"/>
</dbReference>
<name>A0ABQ0C698_9PROT</name>
<comment type="caution">
    <text evidence="12">The sequence shown here is derived from an EMBL/GenBank/DDBJ whole genome shotgun (WGS) entry which is preliminary data.</text>
</comment>
<dbReference type="Gene3D" id="1.10.340.30">
    <property type="entry name" value="Hypothetical protein, domain 2"/>
    <property type="match status" value="1"/>
</dbReference>
<evidence type="ECO:0000256" key="8">
    <source>
        <dbReference type="ARBA" id="ARBA00023204"/>
    </source>
</evidence>
<feature type="binding site" evidence="10">
    <location>
        <position position="194"/>
    </location>
    <ligand>
        <name>[4Fe-4S] cluster</name>
        <dbReference type="ChEBI" id="CHEBI:49883"/>
    </ligand>
</feature>
<dbReference type="SUPFAM" id="SSF48150">
    <property type="entry name" value="DNA-glycosylase"/>
    <property type="match status" value="1"/>
</dbReference>
<evidence type="ECO:0000256" key="7">
    <source>
        <dbReference type="ARBA" id="ARBA00023014"/>
    </source>
</evidence>
<evidence type="ECO:0000256" key="6">
    <source>
        <dbReference type="ARBA" id="ARBA00023004"/>
    </source>
</evidence>
<comment type="function">
    <text evidence="10">DNA repair enzyme that has both DNA N-glycosylase activity and AP-lyase activity. The DNA N-glycosylase activity releases various damaged pyrimidines from DNA by cleaving the N-glycosidic bond, leaving an AP (apurinic/apyrimidinic) site. The AP-lyase activity cleaves the phosphodiester bond 3' to the AP site by a beta-elimination, leaving a 3'-terminal unsaturated sugar and a product with a terminal 5'-phosphate.</text>
</comment>
<dbReference type="InterPro" id="IPR003265">
    <property type="entry name" value="HhH-GPD_domain"/>
</dbReference>
<dbReference type="NCBIfam" id="TIGR01083">
    <property type="entry name" value="nth"/>
    <property type="match status" value="1"/>
</dbReference>
<dbReference type="SMART" id="SM00525">
    <property type="entry name" value="FES"/>
    <property type="match status" value="1"/>
</dbReference>
<comment type="cofactor">
    <cofactor evidence="10">
        <name>[4Fe-4S] cluster</name>
        <dbReference type="ChEBI" id="CHEBI:49883"/>
    </cofactor>
    <text evidence="10">Binds 1 [4Fe-4S] cluster.</text>
</comment>
<evidence type="ECO:0000256" key="1">
    <source>
        <dbReference type="ARBA" id="ARBA00008343"/>
    </source>
</evidence>
<proteinExistence type="inferred from homology"/>
<dbReference type="Pfam" id="PF00633">
    <property type="entry name" value="HHH"/>
    <property type="match status" value="1"/>
</dbReference>
<comment type="similarity">
    <text evidence="1 10">Belongs to the Nth/MutY family.</text>
</comment>
<dbReference type="SMART" id="SM00478">
    <property type="entry name" value="ENDO3c"/>
    <property type="match status" value="1"/>
</dbReference>
<feature type="binding site" evidence="10">
    <location>
        <position position="187"/>
    </location>
    <ligand>
        <name>[4Fe-4S] cluster</name>
        <dbReference type="ChEBI" id="CHEBI:49883"/>
    </ligand>
</feature>
<dbReference type="PANTHER" id="PTHR10359:SF18">
    <property type="entry name" value="ENDONUCLEASE III"/>
    <property type="match status" value="1"/>
</dbReference>
<dbReference type="EC" id="4.2.99.18" evidence="10"/>
<feature type="binding site" evidence="10">
    <location>
        <position position="203"/>
    </location>
    <ligand>
        <name>[4Fe-4S] cluster</name>
        <dbReference type="ChEBI" id="CHEBI:49883"/>
    </ligand>
</feature>
<dbReference type="InterPro" id="IPR003651">
    <property type="entry name" value="Endonuclease3_FeS-loop_motif"/>
</dbReference>
<dbReference type="InterPro" id="IPR011257">
    <property type="entry name" value="DNA_glycosylase"/>
</dbReference>
<dbReference type="PANTHER" id="PTHR10359">
    <property type="entry name" value="A/G-SPECIFIC ADENINE GLYCOSYLASE/ENDONUCLEASE III"/>
    <property type="match status" value="1"/>
</dbReference>
<accession>A0ABQ0C698</accession>
<dbReference type="PROSITE" id="PS00764">
    <property type="entry name" value="ENDONUCLEASE_III_1"/>
    <property type="match status" value="1"/>
</dbReference>
<feature type="domain" description="HhH-GPD" evidence="11">
    <location>
        <begin position="38"/>
        <end position="185"/>
    </location>
</feature>
<keyword evidence="2 10" id="KW-0004">4Fe-4S</keyword>
<organism evidence="12 13">
    <name type="scientific">Candidatus Magnetaquiglobus chichijimensis</name>
    <dbReference type="NCBI Taxonomy" id="3141448"/>
    <lineage>
        <taxon>Bacteria</taxon>
        <taxon>Pseudomonadati</taxon>
        <taxon>Pseudomonadota</taxon>
        <taxon>Magnetococcia</taxon>
        <taxon>Magnetococcales</taxon>
        <taxon>Candidatus Magnetaquicoccaceae</taxon>
        <taxon>Candidatus Magnetaquiglobus</taxon>
    </lineage>
</organism>
<dbReference type="InterPro" id="IPR000445">
    <property type="entry name" value="HhH_motif"/>
</dbReference>
<dbReference type="EMBL" id="BAAFGK010000002">
    <property type="protein sequence ID" value="GAB0056416.1"/>
    <property type="molecule type" value="Genomic_DNA"/>
</dbReference>
<dbReference type="PROSITE" id="PS01155">
    <property type="entry name" value="ENDONUCLEASE_III_2"/>
    <property type="match status" value="1"/>
</dbReference>
<keyword evidence="12" id="KW-0255">Endonuclease</keyword>
<evidence type="ECO:0000256" key="3">
    <source>
        <dbReference type="ARBA" id="ARBA00022723"/>
    </source>
</evidence>
<keyword evidence="8 10" id="KW-0234">DNA repair</keyword>
<dbReference type="InterPro" id="IPR004036">
    <property type="entry name" value="Endonuclease-III-like_CS2"/>
</dbReference>
<evidence type="ECO:0000256" key="5">
    <source>
        <dbReference type="ARBA" id="ARBA00022801"/>
    </source>
</evidence>
<dbReference type="HAMAP" id="MF_00942">
    <property type="entry name" value="Nth"/>
    <property type="match status" value="1"/>
</dbReference>
<evidence type="ECO:0000313" key="12">
    <source>
        <dbReference type="EMBL" id="GAB0056416.1"/>
    </source>
</evidence>
<evidence type="ECO:0000256" key="2">
    <source>
        <dbReference type="ARBA" id="ARBA00022485"/>
    </source>
</evidence>
<dbReference type="PIRSF" id="PIRSF001435">
    <property type="entry name" value="Nth"/>
    <property type="match status" value="1"/>
</dbReference>
<keyword evidence="6 10" id="KW-0408">Iron</keyword>
<gene>
    <name evidence="12" type="primary">nth_1</name>
    <name evidence="10" type="synonym">nth</name>
    <name evidence="12" type="ORF">SIID45300_00723</name>
</gene>
<evidence type="ECO:0000256" key="9">
    <source>
        <dbReference type="ARBA" id="ARBA00023295"/>
    </source>
</evidence>
<dbReference type="Gene3D" id="1.10.1670.10">
    <property type="entry name" value="Helix-hairpin-Helix base-excision DNA repair enzymes (C-terminal)"/>
    <property type="match status" value="1"/>
</dbReference>
<keyword evidence="7 10" id="KW-0411">Iron-sulfur</keyword>
<comment type="catalytic activity">
    <reaction evidence="10">
        <text>2'-deoxyribonucleotide-(2'-deoxyribose 5'-phosphate)-2'-deoxyribonucleotide-DNA = a 3'-end 2'-deoxyribonucleotide-(2,3-dehydro-2,3-deoxyribose 5'-phosphate)-DNA + a 5'-end 5'-phospho-2'-deoxyribonucleoside-DNA + H(+)</text>
        <dbReference type="Rhea" id="RHEA:66592"/>
        <dbReference type="Rhea" id="RHEA-COMP:13180"/>
        <dbReference type="Rhea" id="RHEA-COMP:16897"/>
        <dbReference type="Rhea" id="RHEA-COMP:17067"/>
        <dbReference type="ChEBI" id="CHEBI:15378"/>
        <dbReference type="ChEBI" id="CHEBI:136412"/>
        <dbReference type="ChEBI" id="CHEBI:157695"/>
        <dbReference type="ChEBI" id="CHEBI:167181"/>
        <dbReference type="EC" id="4.2.99.18"/>
    </reaction>
</comment>
<dbReference type="GO" id="GO:0140078">
    <property type="term" value="F:class I DNA-(apurinic or apyrimidinic site) endonuclease activity"/>
    <property type="evidence" value="ECO:0007669"/>
    <property type="project" value="UniProtKB-EC"/>
</dbReference>
<evidence type="ECO:0000256" key="4">
    <source>
        <dbReference type="ARBA" id="ARBA00022763"/>
    </source>
</evidence>
<feature type="binding site" evidence="10">
    <location>
        <position position="197"/>
    </location>
    <ligand>
        <name>[4Fe-4S] cluster</name>
        <dbReference type="ChEBI" id="CHEBI:49883"/>
    </ligand>
</feature>
<dbReference type="Pfam" id="PF00730">
    <property type="entry name" value="HhH-GPD"/>
    <property type="match status" value="1"/>
</dbReference>
<reference evidence="12 13" key="1">
    <citation type="submission" date="2024-05" db="EMBL/GenBank/DDBJ databases">
        <authorList>
            <consortium name="Candidatus Magnetaquicoccaceae bacterium FCR-1 genome sequencing consortium"/>
            <person name="Shimoshige H."/>
            <person name="Shimamura S."/>
            <person name="Taoka A."/>
            <person name="Kobayashi H."/>
            <person name="Maekawa T."/>
        </authorList>
    </citation>
    <scope>NUCLEOTIDE SEQUENCE [LARGE SCALE GENOMIC DNA]</scope>
    <source>
        <strain evidence="12 13">FCR-1</strain>
    </source>
</reference>
<dbReference type="RefSeq" id="WP_420904123.1">
    <property type="nucleotide sequence ID" value="NZ_BAAFGK010000002.1"/>
</dbReference>
<keyword evidence="4 10" id="KW-0227">DNA damage</keyword>
<keyword evidence="10" id="KW-0238">DNA-binding</keyword>
<protein>
    <recommendedName>
        <fullName evidence="10">Endonuclease III</fullName>
        <ecNumber evidence="10">4.2.99.18</ecNumber>
    </recommendedName>
    <alternativeName>
        <fullName evidence="10">DNA-(apurinic or apyrimidinic site) lyase</fullName>
    </alternativeName>
</protein>
<dbReference type="InterPro" id="IPR004035">
    <property type="entry name" value="Endouclease-III_FeS-bd_BS"/>
</dbReference>
<dbReference type="Proteomes" id="UP001628193">
    <property type="component" value="Unassembled WGS sequence"/>
</dbReference>
<sequence length="208" mass="22488">MDTSHIIALFEAFREANPHPRGALLFRTPFELLVAVVLSAQSTDQGVNRATPALFAAAGDPAAMVALGEEAIREHIRSLGLFNTKAKNILALSRLLVERHNGLVPSERAALEALPGVGRKSANVVLNIAFGQPTLAVDTHVFRVAHRLGLSAGKTPEAVERDLLACIPDDFLLHAHHWLILHGRHVCMARKPACDRCLARPWCSTVAG</sequence>
<keyword evidence="12" id="KW-0540">Nuclease</keyword>
<keyword evidence="5 10" id="KW-0378">Hydrolase</keyword>
<keyword evidence="9 10" id="KW-0326">Glycosidase</keyword>
<evidence type="ECO:0000256" key="10">
    <source>
        <dbReference type="HAMAP-Rule" id="MF_00942"/>
    </source>
</evidence>
<keyword evidence="10 12" id="KW-0456">Lyase</keyword>